<feature type="compositionally biased region" description="Polar residues" evidence="2">
    <location>
        <begin position="316"/>
        <end position="326"/>
    </location>
</feature>
<feature type="region of interest" description="Disordered" evidence="2">
    <location>
        <begin position="514"/>
        <end position="676"/>
    </location>
</feature>
<feature type="coiled-coil region" evidence="1">
    <location>
        <begin position="46"/>
        <end position="73"/>
    </location>
</feature>
<dbReference type="GeneID" id="87932384"/>
<gene>
    <name evidence="3" type="ORF">QC763_403940</name>
</gene>
<dbReference type="InterPro" id="IPR036770">
    <property type="entry name" value="Ankyrin_rpt-contain_sf"/>
</dbReference>
<comment type="caution">
    <text evidence="3">The sequence shown here is derived from an EMBL/GenBank/DDBJ whole genome shotgun (WGS) entry which is preliminary data.</text>
</comment>
<feature type="region of interest" description="Disordered" evidence="2">
    <location>
        <begin position="305"/>
        <end position="326"/>
    </location>
</feature>
<feature type="compositionally biased region" description="Basic residues" evidence="2">
    <location>
        <begin position="569"/>
        <end position="579"/>
    </location>
</feature>
<keyword evidence="4" id="KW-1185">Reference proteome</keyword>
<evidence type="ECO:0000256" key="2">
    <source>
        <dbReference type="SAM" id="MobiDB-lite"/>
    </source>
</evidence>
<reference evidence="3 4" key="1">
    <citation type="journal article" date="2023" name="bioRxiv">
        <title>High-quality genome assemblies of four members of thePodospora anserinaspecies complex.</title>
        <authorList>
            <person name="Ament-Velasquez S.L."/>
            <person name="Vogan A.A."/>
            <person name="Wallerman O."/>
            <person name="Hartmann F."/>
            <person name="Gautier V."/>
            <person name="Silar P."/>
            <person name="Giraud T."/>
            <person name="Johannesson H."/>
        </authorList>
    </citation>
    <scope>NUCLEOTIDE SEQUENCE [LARGE SCALE GENOMIC DNA]</scope>
    <source>
        <strain evidence="3 4">CBS 411.78</strain>
    </source>
</reference>
<dbReference type="EMBL" id="JAFFHB010000005">
    <property type="protein sequence ID" value="KAK4665673.1"/>
    <property type="molecule type" value="Genomic_DNA"/>
</dbReference>
<accession>A0ABR0HC90</accession>
<sequence length="723" mass="81022">MLDLVTCIASFAYQTFLNYNGLGDGAKDLAKEIKRTIRVSFSEQLQRRLITSLERCQKTLSEAEEKSNKLLKSRSRKLLQVLDPDEVKRLRDNLRSRDKDLRSVVEDIHLEIGAQTLKDVRQIKDMSYQTKHICRQARDTADQTKRMTSKLHSDVQKNGAVAYRTQATVLNIESQLRKLIKASRSPSPGRQFADWVLPLVRTLLLNGESVDKRQLPNRYAALQNAYSDPDQSDNKIVLVSFLLDEGADPKLTTEGAQSTSLHLATYNNNVKALKAIKRSLVPEDDGPADAKTLAARATKLPVFTKEQEVTTPPRRPSTSMSTVSTVQRYRRHKKEWKSLLYKANKNGRNVLHMVAWGAAPEAAEFLVSEIVRERLSERLVRGQDDKGRTPWDVLSGNFSRGDKDERAFRKMKTAFEKAGAHLAAAQEKELAKEVQAKALPQVDEQHEGTKNAPLHASNHAGARLEAGLRFDLHRNTRTVVGIQPQTQVNDRMTKAISNIQIVEMMTGHWERATAAVEDPRHLRRTPAKTGPTDNGRTVHRQDVRTNKISSHKVTPDTGRSDKAAGEKQKPRKNTPKPRGVHSSQMNKPPPCPNTRAANLPPPVNQRSRSQNTLPDLKQDAECKMRPVSSQSESQKKLKSRVSTGEVRKSTRGAERDTASRNGIHSEKGGAARNKKDIGGDLWNQVLPSKDSLVEAGPQFGQMLQTEPLIKKWLESVPVNCGFY</sequence>
<feature type="compositionally biased region" description="Polar residues" evidence="2">
    <location>
        <begin position="604"/>
        <end position="613"/>
    </location>
</feature>
<dbReference type="RefSeq" id="XP_062765639.1">
    <property type="nucleotide sequence ID" value="XM_062912041.1"/>
</dbReference>
<dbReference type="Gene3D" id="1.25.40.20">
    <property type="entry name" value="Ankyrin repeat-containing domain"/>
    <property type="match status" value="1"/>
</dbReference>
<evidence type="ECO:0008006" key="5">
    <source>
        <dbReference type="Google" id="ProtNLM"/>
    </source>
</evidence>
<dbReference type="Proteomes" id="UP001326199">
    <property type="component" value="Unassembled WGS sequence"/>
</dbReference>
<name>A0ABR0HC90_9PEZI</name>
<evidence type="ECO:0000256" key="1">
    <source>
        <dbReference type="SAM" id="Coils"/>
    </source>
</evidence>
<feature type="compositionally biased region" description="Basic and acidic residues" evidence="2">
    <location>
        <begin position="645"/>
        <end position="676"/>
    </location>
</feature>
<feature type="compositionally biased region" description="Basic and acidic residues" evidence="2">
    <location>
        <begin position="558"/>
        <end position="568"/>
    </location>
</feature>
<evidence type="ECO:0000313" key="3">
    <source>
        <dbReference type="EMBL" id="KAK4665673.1"/>
    </source>
</evidence>
<evidence type="ECO:0000313" key="4">
    <source>
        <dbReference type="Proteomes" id="UP001326199"/>
    </source>
</evidence>
<organism evidence="3 4">
    <name type="scientific">Podospora pseudopauciseta</name>
    <dbReference type="NCBI Taxonomy" id="2093780"/>
    <lineage>
        <taxon>Eukaryota</taxon>
        <taxon>Fungi</taxon>
        <taxon>Dikarya</taxon>
        <taxon>Ascomycota</taxon>
        <taxon>Pezizomycotina</taxon>
        <taxon>Sordariomycetes</taxon>
        <taxon>Sordariomycetidae</taxon>
        <taxon>Sordariales</taxon>
        <taxon>Podosporaceae</taxon>
        <taxon>Podospora</taxon>
    </lineage>
</organism>
<proteinExistence type="predicted"/>
<protein>
    <recommendedName>
        <fullName evidence="5">Ankyrin repeat protein</fullName>
    </recommendedName>
</protein>
<dbReference type="SUPFAM" id="SSF48403">
    <property type="entry name" value="Ankyrin repeat"/>
    <property type="match status" value="1"/>
</dbReference>
<keyword evidence="1" id="KW-0175">Coiled coil</keyword>